<comment type="similarity">
    <text evidence="1">Belongs to the D-isomer specific 2-hydroxyacid dehydrogenase family.</text>
</comment>
<dbReference type="Gene3D" id="3.40.50.720">
    <property type="entry name" value="NAD(P)-binding Rossmann-like Domain"/>
    <property type="match status" value="2"/>
</dbReference>
<evidence type="ECO:0000259" key="4">
    <source>
        <dbReference type="Pfam" id="PF00389"/>
    </source>
</evidence>
<dbReference type="GO" id="GO:0005829">
    <property type="term" value="C:cytosol"/>
    <property type="evidence" value="ECO:0007669"/>
    <property type="project" value="TreeGrafter"/>
</dbReference>
<dbReference type="Pfam" id="PF00389">
    <property type="entry name" value="2-Hacid_dh"/>
    <property type="match status" value="1"/>
</dbReference>
<dbReference type="PROSITE" id="PS00065">
    <property type="entry name" value="D_2_HYDROXYACID_DH_1"/>
    <property type="match status" value="1"/>
</dbReference>
<dbReference type="GO" id="GO:0030267">
    <property type="term" value="F:glyoxylate reductase (NADPH) activity"/>
    <property type="evidence" value="ECO:0007669"/>
    <property type="project" value="TreeGrafter"/>
</dbReference>
<dbReference type="EMBL" id="UINC01123931">
    <property type="protein sequence ID" value="SVD00731.1"/>
    <property type="molecule type" value="Genomic_DNA"/>
</dbReference>
<dbReference type="AlphaFoldDB" id="A0A382RVP6"/>
<feature type="domain" description="D-isomer specific 2-hydroxyacid dehydrogenase NAD-binding" evidence="5">
    <location>
        <begin position="93"/>
        <end position="267"/>
    </location>
</feature>
<proteinExistence type="inferred from homology"/>
<dbReference type="Pfam" id="PF02826">
    <property type="entry name" value="2-Hacid_dh_C"/>
    <property type="match status" value="1"/>
</dbReference>
<feature type="domain" description="D-isomer specific 2-hydroxyacid dehydrogenase catalytic" evidence="4">
    <location>
        <begin position="14"/>
        <end position="299"/>
    </location>
</feature>
<dbReference type="GO" id="GO:0016618">
    <property type="term" value="F:hydroxypyruvate reductase [NAD(P)H] activity"/>
    <property type="evidence" value="ECO:0007669"/>
    <property type="project" value="TreeGrafter"/>
</dbReference>
<dbReference type="FunFam" id="3.40.50.720:FF:000203">
    <property type="entry name" value="D-3-phosphoglycerate dehydrogenase (SerA)"/>
    <property type="match status" value="1"/>
</dbReference>
<dbReference type="PANTHER" id="PTHR10996:SF257">
    <property type="entry name" value="GLYOXYLATE REDUCTASE 1"/>
    <property type="match status" value="1"/>
</dbReference>
<name>A0A382RVP6_9ZZZZ</name>
<evidence type="ECO:0000256" key="2">
    <source>
        <dbReference type="ARBA" id="ARBA00023002"/>
    </source>
</evidence>
<evidence type="ECO:0008006" key="7">
    <source>
        <dbReference type="Google" id="ProtNLM"/>
    </source>
</evidence>
<reference evidence="6" key="1">
    <citation type="submission" date="2018-05" db="EMBL/GenBank/DDBJ databases">
        <authorList>
            <person name="Lanie J.A."/>
            <person name="Ng W.-L."/>
            <person name="Kazmierczak K.M."/>
            <person name="Andrzejewski T.M."/>
            <person name="Davidsen T.M."/>
            <person name="Wayne K.J."/>
            <person name="Tettelin H."/>
            <person name="Glass J.I."/>
            <person name="Rusch D."/>
            <person name="Podicherti R."/>
            <person name="Tsui H.-C.T."/>
            <person name="Winkler M.E."/>
        </authorList>
    </citation>
    <scope>NUCLEOTIDE SEQUENCE</scope>
</reference>
<protein>
    <recommendedName>
        <fullName evidence="7">D-glycerate dehydrogenase</fullName>
    </recommendedName>
</protein>
<dbReference type="SUPFAM" id="SSF51735">
    <property type="entry name" value="NAD(P)-binding Rossmann-fold domains"/>
    <property type="match status" value="1"/>
</dbReference>
<evidence type="ECO:0000259" key="5">
    <source>
        <dbReference type="Pfam" id="PF02826"/>
    </source>
</evidence>
<evidence type="ECO:0000313" key="6">
    <source>
        <dbReference type="EMBL" id="SVD00731.1"/>
    </source>
</evidence>
<evidence type="ECO:0000256" key="3">
    <source>
        <dbReference type="ARBA" id="ARBA00023027"/>
    </source>
</evidence>
<dbReference type="SUPFAM" id="SSF52283">
    <property type="entry name" value="Formate/glycerate dehydrogenase catalytic domain-like"/>
    <property type="match status" value="1"/>
</dbReference>
<dbReference type="InterPro" id="IPR006140">
    <property type="entry name" value="D-isomer_DH_NAD-bd"/>
</dbReference>
<dbReference type="InterPro" id="IPR036291">
    <property type="entry name" value="NAD(P)-bd_dom_sf"/>
</dbReference>
<sequence length="299" mass="33054">SKIFDIKLNKEDKLLTKEELISKSIDCDGILSALTEKLDADVISKLSNKIKIISNFAVGFGNIDINAAKKRNIVVTNTPDVLTDATAEIAMLILLGAARRAKEGIEWANKKNWKWAADFLMGKQLSGSRLGILGMGRVGRAVADRARSFGMKIHYYNRSKLDQNLEKEAIYHKSLESLLSVSDFFSINCPATKETKHIINKDTIKHFPDGAVISNSARGDMIDDDAMVEALKNGKIFSLGLDVYNGEPNIHPDYLTLPNVFVLPHLGSATKKTRIAMADLAVNNIDEFFKTGKCKNKVN</sequence>
<dbReference type="GO" id="GO:0051287">
    <property type="term" value="F:NAD binding"/>
    <property type="evidence" value="ECO:0007669"/>
    <property type="project" value="InterPro"/>
</dbReference>
<gene>
    <name evidence="6" type="ORF">METZ01_LOCUS353585</name>
</gene>
<dbReference type="InterPro" id="IPR006139">
    <property type="entry name" value="D-isomer_2_OHA_DH_cat_dom"/>
</dbReference>
<dbReference type="InterPro" id="IPR029753">
    <property type="entry name" value="D-isomer_DH_CS"/>
</dbReference>
<keyword evidence="2" id="KW-0560">Oxidoreductase</keyword>
<accession>A0A382RVP6</accession>
<evidence type="ECO:0000256" key="1">
    <source>
        <dbReference type="ARBA" id="ARBA00005854"/>
    </source>
</evidence>
<dbReference type="PROSITE" id="PS00670">
    <property type="entry name" value="D_2_HYDROXYACID_DH_2"/>
    <property type="match status" value="1"/>
</dbReference>
<dbReference type="InterPro" id="IPR029752">
    <property type="entry name" value="D-isomer_DH_CS1"/>
</dbReference>
<dbReference type="PANTHER" id="PTHR10996">
    <property type="entry name" value="2-HYDROXYACID DEHYDROGENASE-RELATED"/>
    <property type="match status" value="1"/>
</dbReference>
<keyword evidence="3" id="KW-0520">NAD</keyword>
<dbReference type="CDD" id="cd05301">
    <property type="entry name" value="GDH"/>
    <property type="match status" value="1"/>
</dbReference>
<organism evidence="6">
    <name type="scientific">marine metagenome</name>
    <dbReference type="NCBI Taxonomy" id="408172"/>
    <lineage>
        <taxon>unclassified sequences</taxon>
        <taxon>metagenomes</taxon>
        <taxon>ecological metagenomes</taxon>
    </lineage>
</organism>
<dbReference type="InterPro" id="IPR050223">
    <property type="entry name" value="D-isomer_2-hydroxyacid_DH"/>
</dbReference>
<feature type="non-terminal residue" evidence="6">
    <location>
        <position position="1"/>
    </location>
</feature>